<keyword evidence="5" id="KW-0256">Endoplasmic reticulum</keyword>
<keyword evidence="10" id="KW-0675">Receptor</keyword>
<gene>
    <name evidence="12" type="ORF">SDM1_49t00004</name>
</gene>
<comment type="subcellular location">
    <subcellularLocation>
        <location evidence="1">Endoplasmic reticulum membrane</location>
        <topology evidence="1">Multi-pass membrane protein</topology>
    </subcellularLocation>
</comment>
<evidence type="ECO:0000256" key="9">
    <source>
        <dbReference type="ARBA" id="ARBA00023136"/>
    </source>
</evidence>
<dbReference type="GO" id="GO:0046923">
    <property type="term" value="F:ER retention sequence binding"/>
    <property type="evidence" value="ECO:0007669"/>
    <property type="project" value="InterPro"/>
</dbReference>
<feature type="transmembrane region" description="Helical" evidence="11">
    <location>
        <begin position="182"/>
        <end position="203"/>
    </location>
</feature>
<keyword evidence="8 11" id="KW-1133">Transmembrane helix</keyword>
<dbReference type="GO" id="GO:0006621">
    <property type="term" value="P:protein retention in ER lumen"/>
    <property type="evidence" value="ECO:0007669"/>
    <property type="project" value="InterPro"/>
</dbReference>
<comment type="similarity">
    <text evidence="2">Belongs to the ERD2 family.</text>
</comment>
<evidence type="ECO:0000256" key="3">
    <source>
        <dbReference type="ARBA" id="ARBA00022448"/>
    </source>
</evidence>
<evidence type="ECO:0000256" key="10">
    <source>
        <dbReference type="ARBA" id="ARBA00023170"/>
    </source>
</evidence>
<dbReference type="EMBL" id="AC150162">
    <property type="protein sequence ID" value="AAT66779.1"/>
    <property type="molecule type" value="Genomic_DNA"/>
</dbReference>
<evidence type="ECO:0000256" key="8">
    <source>
        <dbReference type="ARBA" id="ARBA00022989"/>
    </source>
</evidence>
<evidence type="ECO:0000256" key="4">
    <source>
        <dbReference type="ARBA" id="ARBA00022692"/>
    </source>
</evidence>
<sequence length="240" mass="27046">MCRPTLTPLHFILTRVAARPPPSLHLSLSFSSLFRLSFPVAHLLSLSSLLPLVSPANDSGTQLLRQSPVSSGQQQLGRRRTTGEIFLSPSSQLLHSPASKAVAATKQTSSEQLRQTTAPTKSSYMEDKNNFLIYYVIIEPFTARYVFALGVARFLSCAHWVLQVLDSRDHPLVALGHGLWPSMMLISEIVQTFILADFCDYYVKRFALLKMLKEMEVIKFEGSPQVNLISLKWKWMMKSF</sequence>
<evidence type="ECO:0000256" key="5">
    <source>
        <dbReference type="ARBA" id="ARBA00022824"/>
    </source>
</evidence>
<evidence type="ECO:0000256" key="6">
    <source>
        <dbReference type="ARBA" id="ARBA00022892"/>
    </source>
</evidence>
<dbReference type="GO" id="GO:0015031">
    <property type="term" value="P:protein transport"/>
    <property type="evidence" value="ECO:0007669"/>
    <property type="project" value="UniProtKB-KW"/>
</dbReference>
<dbReference type="AlphaFoldDB" id="Q6F2C7"/>
<dbReference type="PANTHER" id="PTHR10585">
    <property type="entry name" value="ER LUMEN PROTEIN RETAINING RECEPTOR"/>
    <property type="match status" value="1"/>
</dbReference>
<dbReference type="GO" id="GO:0005789">
    <property type="term" value="C:endoplasmic reticulum membrane"/>
    <property type="evidence" value="ECO:0007669"/>
    <property type="project" value="UniProtKB-SubCell"/>
</dbReference>
<keyword evidence="4 11" id="KW-0812">Transmembrane</keyword>
<evidence type="ECO:0000256" key="7">
    <source>
        <dbReference type="ARBA" id="ARBA00022927"/>
    </source>
</evidence>
<evidence type="ECO:0000256" key="2">
    <source>
        <dbReference type="ARBA" id="ARBA00010120"/>
    </source>
</evidence>
<protein>
    <submittedName>
        <fullName evidence="12">Uncharacterized protein</fullName>
    </submittedName>
</protein>
<organism evidence="12">
    <name type="scientific">Solanum demissum</name>
    <name type="common">Wild potato</name>
    <dbReference type="NCBI Taxonomy" id="50514"/>
    <lineage>
        <taxon>Eukaryota</taxon>
        <taxon>Viridiplantae</taxon>
        <taxon>Streptophyta</taxon>
        <taxon>Embryophyta</taxon>
        <taxon>Tracheophyta</taxon>
        <taxon>Spermatophyta</taxon>
        <taxon>Magnoliopsida</taxon>
        <taxon>eudicotyledons</taxon>
        <taxon>Gunneridae</taxon>
        <taxon>Pentapetalae</taxon>
        <taxon>asterids</taxon>
        <taxon>lamiids</taxon>
        <taxon>Solanales</taxon>
        <taxon>Solanaceae</taxon>
        <taxon>Solanoideae</taxon>
        <taxon>Solaneae</taxon>
        <taxon>Solanum</taxon>
    </lineage>
</organism>
<accession>Q6F2C7</accession>
<keyword evidence="7" id="KW-0653">Protein transport</keyword>
<evidence type="ECO:0000256" key="1">
    <source>
        <dbReference type="ARBA" id="ARBA00004477"/>
    </source>
</evidence>
<reference evidence="12" key="1">
    <citation type="submission" date="2004-07" db="EMBL/GenBank/DDBJ databases">
        <authorList>
            <person name="Buell R."/>
            <person name="Liu J."/>
            <person name="Childs K."/>
            <person name="Zaborsky J."/>
            <person name="Tallon L."/>
            <person name="Wirtz U."/>
            <person name="Wei F."/>
            <person name="Kuang H."/>
            <person name="Zhang P."/>
            <person name="Marano M."/>
            <person name="Baker B."/>
        </authorList>
    </citation>
    <scope>NUCLEOTIDE SEQUENCE</scope>
</reference>
<evidence type="ECO:0000256" key="11">
    <source>
        <dbReference type="SAM" id="Phobius"/>
    </source>
</evidence>
<proteinExistence type="inferred from homology"/>
<keyword evidence="6" id="KW-0931">ER-Golgi transport</keyword>
<reference evidence="12" key="2">
    <citation type="submission" date="2006-08" db="EMBL/GenBank/DDBJ databases">
        <authorList>
            <person name="Childs K."/>
        </authorList>
    </citation>
    <scope>NUCLEOTIDE SEQUENCE</scope>
</reference>
<name>Q6F2C7_SOLDE</name>
<keyword evidence="3" id="KW-0813">Transport</keyword>
<evidence type="ECO:0000313" key="12">
    <source>
        <dbReference type="EMBL" id="AAT66779.1"/>
    </source>
</evidence>
<dbReference type="InterPro" id="IPR000133">
    <property type="entry name" value="ER_ret_rcpt"/>
</dbReference>
<keyword evidence="9 11" id="KW-0472">Membrane</keyword>
<dbReference type="GO" id="GO:0016192">
    <property type="term" value="P:vesicle-mediated transport"/>
    <property type="evidence" value="ECO:0007669"/>
    <property type="project" value="UniProtKB-KW"/>
</dbReference>
<feature type="transmembrane region" description="Helical" evidence="11">
    <location>
        <begin position="131"/>
        <end position="162"/>
    </location>
</feature>